<evidence type="ECO:0000256" key="3">
    <source>
        <dbReference type="ARBA" id="ARBA00022692"/>
    </source>
</evidence>
<gene>
    <name evidence="7" type="ORF">SIL87_15310</name>
</gene>
<evidence type="ECO:0000313" key="7">
    <source>
        <dbReference type="EMBL" id="MDX5932124.1"/>
    </source>
</evidence>
<dbReference type="RefSeq" id="WP_319614971.1">
    <property type="nucleotide sequence ID" value="NZ_JAWXYB010000018.1"/>
</dbReference>
<keyword evidence="3 6" id="KW-0812">Transmembrane</keyword>
<dbReference type="EMBL" id="JAWXYB010000018">
    <property type="protein sequence ID" value="MDX5932124.1"/>
    <property type="molecule type" value="Genomic_DNA"/>
</dbReference>
<protein>
    <submittedName>
        <fullName evidence="7">TspO/MBR family protein</fullName>
    </submittedName>
</protein>
<organism evidence="7 8">
    <name type="scientific">Acidiphilium acidophilum</name>
    <name type="common">Thiobacillus acidophilus</name>
    <dbReference type="NCBI Taxonomy" id="76588"/>
    <lineage>
        <taxon>Bacteria</taxon>
        <taxon>Pseudomonadati</taxon>
        <taxon>Pseudomonadota</taxon>
        <taxon>Alphaproteobacteria</taxon>
        <taxon>Acetobacterales</taxon>
        <taxon>Acidocellaceae</taxon>
        <taxon>Acidiphilium</taxon>
    </lineage>
</organism>
<comment type="similarity">
    <text evidence="2">Belongs to the TspO/BZRP family.</text>
</comment>
<dbReference type="GO" id="GO:0016020">
    <property type="term" value="C:membrane"/>
    <property type="evidence" value="ECO:0007669"/>
    <property type="project" value="UniProtKB-SubCell"/>
</dbReference>
<evidence type="ECO:0000313" key="8">
    <source>
        <dbReference type="Proteomes" id="UP001279553"/>
    </source>
</evidence>
<dbReference type="PANTHER" id="PTHR10057">
    <property type="entry name" value="PERIPHERAL-TYPE BENZODIAZEPINE RECEPTOR"/>
    <property type="match status" value="1"/>
</dbReference>
<evidence type="ECO:0000256" key="4">
    <source>
        <dbReference type="ARBA" id="ARBA00022989"/>
    </source>
</evidence>
<dbReference type="CDD" id="cd15904">
    <property type="entry name" value="TSPO_MBR"/>
    <property type="match status" value="1"/>
</dbReference>
<feature type="transmembrane region" description="Helical" evidence="6">
    <location>
        <begin position="79"/>
        <end position="101"/>
    </location>
</feature>
<evidence type="ECO:0000256" key="5">
    <source>
        <dbReference type="ARBA" id="ARBA00023136"/>
    </source>
</evidence>
<dbReference type="FunFam" id="1.20.1260.100:FF:000001">
    <property type="entry name" value="translocator protein 2"/>
    <property type="match status" value="1"/>
</dbReference>
<dbReference type="GO" id="GO:0033013">
    <property type="term" value="P:tetrapyrrole metabolic process"/>
    <property type="evidence" value="ECO:0007669"/>
    <property type="project" value="UniProtKB-ARBA"/>
</dbReference>
<keyword evidence="8" id="KW-1185">Reference proteome</keyword>
<dbReference type="InterPro" id="IPR038330">
    <property type="entry name" value="TspO/MBR-related_sf"/>
</dbReference>
<dbReference type="Gene3D" id="1.20.1260.100">
    <property type="entry name" value="TspO/MBR protein"/>
    <property type="match status" value="1"/>
</dbReference>
<feature type="transmembrane region" description="Helical" evidence="6">
    <location>
        <begin position="107"/>
        <end position="126"/>
    </location>
</feature>
<evidence type="ECO:0000256" key="1">
    <source>
        <dbReference type="ARBA" id="ARBA00004141"/>
    </source>
</evidence>
<evidence type="ECO:0000256" key="2">
    <source>
        <dbReference type="ARBA" id="ARBA00007524"/>
    </source>
</evidence>
<dbReference type="AlphaFoldDB" id="A0AAW9DSQ5"/>
<dbReference type="PIRSF" id="PIRSF005859">
    <property type="entry name" value="PBR"/>
    <property type="match status" value="1"/>
</dbReference>
<name>A0AAW9DSQ5_ACIAO</name>
<dbReference type="Proteomes" id="UP001279553">
    <property type="component" value="Unassembled WGS sequence"/>
</dbReference>
<proteinExistence type="inferred from homology"/>
<dbReference type="InterPro" id="IPR004307">
    <property type="entry name" value="TspO_MBR"/>
</dbReference>
<accession>A0AAW9DSQ5</accession>
<comment type="subcellular location">
    <subcellularLocation>
        <location evidence="1">Membrane</location>
        <topology evidence="1">Multi-pass membrane protein</topology>
    </subcellularLocation>
</comment>
<keyword evidence="4 6" id="KW-1133">Transmembrane helix</keyword>
<reference evidence="7 8" key="1">
    <citation type="submission" date="2023-11" db="EMBL/GenBank/DDBJ databases">
        <title>MicrobeMod: A computational toolkit for identifying prokaryotic methylation and restriction-modification with nanopore sequencing.</title>
        <authorList>
            <person name="Crits-Christoph A."/>
            <person name="Kang S.C."/>
            <person name="Lee H."/>
            <person name="Ostrov N."/>
        </authorList>
    </citation>
    <scope>NUCLEOTIDE SEQUENCE [LARGE SCALE GENOMIC DNA]</scope>
    <source>
        <strain evidence="7 8">DSMZ 700</strain>
    </source>
</reference>
<feature type="transmembrane region" description="Helical" evidence="6">
    <location>
        <begin position="48"/>
        <end position="67"/>
    </location>
</feature>
<feature type="transmembrane region" description="Helical" evidence="6">
    <location>
        <begin position="133"/>
        <end position="154"/>
    </location>
</feature>
<sequence>MTFFSGNWGPVLVAAGAAAVTALAGGLATRLGPWYWNLRKPSWQPPPWLFGPVWTIIFALIAAAGVISWESAPDRASAALVIGLFALNAVVNVAWSVLFFAMRRPDWALIDIFPLWLSIAALIIAMQPYAARASLLLVPYLLWVSFAGFLNWTIVRLNAPFGAVAAVR</sequence>
<evidence type="ECO:0000256" key="6">
    <source>
        <dbReference type="SAM" id="Phobius"/>
    </source>
</evidence>
<dbReference type="Pfam" id="PF03073">
    <property type="entry name" value="TspO_MBR"/>
    <property type="match status" value="1"/>
</dbReference>
<dbReference type="PANTHER" id="PTHR10057:SF0">
    <property type="entry name" value="TRANSLOCATOR PROTEIN"/>
    <property type="match status" value="1"/>
</dbReference>
<keyword evidence="5 6" id="KW-0472">Membrane</keyword>
<comment type="caution">
    <text evidence="7">The sequence shown here is derived from an EMBL/GenBank/DDBJ whole genome shotgun (WGS) entry which is preliminary data.</text>
</comment>